<evidence type="ECO:0000313" key="2">
    <source>
        <dbReference type="EMBL" id="THU95094.1"/>
    </source>
</evidence>
<proteinExistence type="predicted"/>
<sequence>MNQIDVPFTRIFTMMRMERRLEGYNTLEVWQSKCYLLVCVICYSEPSLVFFINDIIHGVELSTTEVGNRFFAVSTSLTQATANSKKGLKQKGEEKKDKEKRKAQSETKCAFAIQTNSDRFKSRFSRDSRERVNSTAFRDQVTWKATAANAFCKYCKDYDCPLPSESASIFNSITSHLLDLVNNYQSVHADEGFIGAWRKKTGQEGQYLQATSFRSNEKNKKESLPDTRSEGSIVRFKYDDNERMVGIGENIEELREAWGTFISLV</sequence>
<dbReference type="AlphaFoldDB" id="A0A4S8LZC4"/>
<name>A0A4S8LZC4_DENBC</name>
<evidence type="ECO:0000256" key="1">
    <source>
        <dbReference type="SAM" id="MobiDB-lite"/>
    </source>
</evidence>
<gene>
    <name evidence="2" type="ORF">K435DRAFT_798382</name>
</gene>
<feature type="compositionally biased region" description="Basic and acidic residues" evidence="1">
    <location>
        <begin position="90"/>
        <end position="105"/>
    </location>
</feature>
<evidence type="ECO:0000313" key="3">
    <source>
        <dbReference type="Proteomes" id="UP000297245"/>
    </source>
</evidence>
<dbReference type="Proteomes" id="UP000297245">
    <property type="component" value="Unassembled WGS sequence"/>
</dbReference>
<keyword evidence="3" id="KW-1185">Reference proteome</keyword>
<dbReference type="EMBL" id="ML179208">
    <property type="protein sequence ID" value="THU95094.1"/>
    <property type="molecule type" value="Genomic_DNA"/>
</dbReference>
<protein>
    <submittedName>
        <fullName evidence="2">Uncharacterized protein</fullName>
    </submittedName>
</protein>
<feature type="region of interest" description="Disordered" evidence="1">
    <location>
        <begin position="84"/>
        <end position="106"/>
    </location>
</feature>
<reference evidence="2 3" key="1">
    <citation type="journal article" date="2019" name="Nat. Ecol. Evol.">
        <title>Megaphylogeny resolves global patterns of mushroom evolution.</title>
        <authorList>
            <person name="Varga T."/>
            <person name="Krizsan K."/>
            <person name="Foldi C."/>
            <person name="Dima B."/>
            <person name="Sanchez-Garcia M."/>
            <person name="Sanchez-Ramirez S."/>
            <person name="Szollosi G.J."/>
            <person name="Szarkandi J.G."/>
            <person name="Papp V."/>
            <person name="Albert L."/>
            <person name="Andreopoulos W."/>
            <person name="Angelini C."/>
            <person name="Antonin V."/>
            <person name="Barry K.W."/>
            <person name="Bougher N.L."/>
            <person name="Buchanan P."/>
            <person name="Buyck B."/>
            <person name="Bense V."/>
            <person name="Catcheside P."/>
            <person name="Chovatia M."/>
            <person name="Cooper J."/>
            <person name="Damon W."/>
            <person name="Desjardin D."/>
            <person name="Finy P."/>
            <person name="Geml J."/>
            <person name="Haridas S."/>
            <person name="Hughes K."/>
            <person name="Justo A."/>
            <person name="Karasinski D."/>
            <person name="Kautmanova I."/>
            <person name="Kiss B."/>
            <person name="Kocsube S."/>
            <person name="Kotiranta H."/>
            <person name="LaButti K.M."/>
            <person name="Lechner B.E."/>
            <person name="Liimatainen K."/>
            <person name="Lipzen A."/>
            <person name="Lukacs Z."/>
            <person name="Mihaltcheva S."/>
            <person name="Morgado L.N."/>
            <person name="Niskanen T."/>
            <person name="Noordeloos M.E."/>
            <person name="Ohm R.A."/>
            <person name="Ortiz-Santana B."/>
            <person name="Ovrebo C."/>
            <person name="Racz N."/>
            <person name="Riley R."/>
            <person name="Savchenko A."/>
            <person name="Shiryaev A."/>
            <person name="Soop K."/>
            <person name="Spirin V."/>
            <person name="Szebenyi C."/>
            <person name="Tomsovsky M."/>
            <person name="Tulloss R.E."/>
            <person name="Uehling J."/>
            <person name="Grigoriev I.V."/>
            <person name="Vagvolgyi C."/>
            <person name="Papp T."/>
            <person name="Martin F.M."/>
            <person name="Miettinen O."/>
            <person name="Hibbett D.S."/>
            <person name="Nagy L.G."/>
        </authorList>
    </citation>
    <scope>NUCLEOTIDE SEQUENCE [LARGE SCALE GENOMIC DNA]</scope>
    <source>
        <strain evidence="2 3">CBS 962.96</strain>
    </source>
</reference>
<accession>A0A4S8LZC4</accession>
<organism evidence="2 3">
    <name type="scientific">Dendrothele bispora (strain CBS 962.96)</name>
    <dbReference type="NCBI Taxonomy" id="1314807"/>
    <lineage>
        <taxon>Eukaryota</taxon>
        <taxon>Fungi</taxon>
        <taxon>Dikarya</taxon>
        <taxon>Basidiomycota</taxon>
        <taxon>Agaricomycotina</taxon>
        <taxon>Agaricomycetes</taxon>
        <taxon>Agaricomycetidae</taxon>
        <taxon>Agaricales</taxon>
        <taxon>Agaricales incertae sedis</taxon>
        <taxon>Dendrothele</taxon>
    </lineage>
</organism>